<feature type="non-terminal residue" evidence="2">
    <location>
        <position position="61"/>
    </location>
</feature>
<sequence>MMNWSRVKTIFFKELAVYFNSPIAYIFIAIFLVVSSWLFWQDFFLLGQANIRNYLSLLPWL</sequence>
<dbReference type="EMBL" id="PFPO01000003">
    <property type="protein sequence ID" value="PIZ99920.1"/>
    <property type="molecule type" value="Genomic_DNA"/>
</dbReference>
<gene>
    <name evidence="2" type="ORF">COX77_00100</name>
</gene>
<comment type="caution">
    <text evidence="2">The sequence shown here is derived from an EMBL/GenBank/DDBJ whole genome shotgun (WGS) entry which is preliminary data.</text>
</comment>
<reference evidence="3" key="1">
    <citation type="submission" date="2017-09" db="EMBL/GenBank/DDBJ databases">
        <title>Depth-based differentiation of microbial function through sediment-hosted aquifers and enrichment of novel symbionts in the deep terrestrial subsurface.</title>
        <authorList>
            <person name="Probst A.J."/>
            <person name="Ladd B."/>
            <person name="Jarett J.K."/>
            <person name="Geller-Mcgrath D.E."/>
            <person name="Sieber C.M.K."/>
            <person name="Emerson J.B."/>
            <person name="Anantharaman K."/>
            <person name="Thomas B.C."/>
            <person name="Malmstrom R."/>
            <person name="Stieglmeier M."/>
            <person name="Klingl A."/>
            <person name="Woyke T."/>
            <person name="Ryan C.M."/>
            <person name="Banfield J.F."/>
        </authorList>
    </citation>
    <scope>NUCLEOTIDE SEQUENCE [LARGE SCALE GENOMIC DNA]</scope>
</reference>
<feature type="transmembrane region" description="Helical" evidence="1">
    <location>
        <begin position="21"/>
        <end position="40"/>
    </location>
</feature>
<dbReference type="Proteomes" id="UP000230405">
    <property type="component" value="Unassembled WGS sequence"/>
</dbReference>
<evidence type="ECO:0000313" key="2">
    <source>
        <dbReference type="EMBL" id="PIZ99920.1"/>
    </source>
</evidence>
<proteinExistence type="predicted"/>
<evidence type="ECO:0000256" key="1">
    <source>
        <dbReference type="SAM" id="Phobius"/>
    </source>
</evidence>
<dbReference type="AlphaFoldDB" id="A0A2M7VGP7"/>
<name>A0A2M7VGP7_9BACT</name>
<evidence type="ECO:0000313" key="3">
    <source>
        <dbReference type="Proteomes" id="UP000230405"/>
    </source>
</evidence>
<keyword evidence="1" id="KW-1133">Transmembrane helix</keyword>
<organism evidence="2 3">
    <name type="scientific">Candidatus Komeilibacteria bacterium CG_4_10_14_0_2_um_filter_37_10</name>
    <dbReference type="NCBI Taxonomy" id="1974470"/>
    <lineage>
        <taxon>Bacteria</taxon>
        <taxon>Candidatus Komeiliibacteriota</taxon>
    </lineage>
</organism>
<accession>A0A2M7VGP7</accession>
<keyword evidence="1" id="KW-0472">Membrane</keyword>
<keyword evidence="1" id="KW-0812">Transmembrane</keyword>
<protein>
    <submittedName>
        <fullName evidence="2">ABC transporter</fullName>
    </submittedName>
</protein>